<reference evidence="2" key="1">
    <citation type="submission" date="2023-05" db="EMBL/GenBank/DDBJ databases">
        <title>Nepenthes gracilis genome sequencing.</title>
        <authorList>
            <person name="Fukushima K."/>
        </authorList>
    </citation>
    <scope>NUCLEOTIDE SEQUENCE</scope>
    <source>
        <strain evidence="2">SING2019-196</strain>
    </source>
</reference>
<sequence length="74" mass="8181">MEQSWLNQFSWALQLLSLSPLVGFPDSARACSNSVWPELEMISSCCQFAGLNSPPGCLFPVEALLLMCRCSRVL</sequence>
<gene>
    <name evidence="2" type="ORF">Nepgr_029670</name>
</gene>
<dbReference type="Proteomes" id="UP001279734">
    <property type="component" value="Unassembled WGS sequence"/>
</dbReference>
<dbReference type="EMBL" id="BSYO01000033">
    <property type="protein sequence ID" value="GMH27827.1"/>
    <property type="molecule type" value="Genomic_DNA"/>
</dbReference>
<accession>A0AAD3TFS7</accession>
<feature type="signal peptide" evidence="1">
    <location>
        <begin position="1"/>
        <end position="30"/>
    </location>
</feature>
<evidence type="ECO:0000313" key="3">
    <source>
        <dbReference type="Proteomes" id="UP001279734"/>
    </source>
</evidence>
<dbReference type="AlphaFoldDB" id="A0AAD3TFS7"/>
<name>A0AAD3TFS7_NEPGR</name>
<evidence type="ECO:0000313" key="2">
    <source>
        <dbReference type="EMBL" id="GMH27827.1"/>
    </source>
</evidence>
<comment type="caution">
    <text evidence="2">The sequence shown here is derived from an EMBL/GenBank/DDBJ whole genome shotgun (WGS) entry which is preliminary data.</text>
</comment>
<organism evidence="2 3">
    <name type="scientific">Nepenthes gracilis</name>
    <name type="common">Slender pitcher plant</name>
    <dbReference type="NCBI Taxonomy" id="150966"/>
    <lineage>
        <taxon>Eukaryota</taxon>
        <taxon>Viridiplantae</taxon>
        <taxon>Streptophyta</taxon>
        <taxon>Embryophyta</taxon>
        <taxon>Tracheophyta</taxon>
        <taxon>Spermatophyta</taxon>
        <taxon>Magnoliopsida</taxon>
        <taxon>eudicotyledons</taxon>
        <taxon>Gunneridae</taxon>
        <taxon>Pentapetalae</taxon>
        <taxon>Caryophyllales</taxon>
        <taxon>Nepenthaceae</taxon>
        <taxon>Nepenthes</taxon>
    </lineage>
</organism>
<evidence type="ECO:0000256" key="1">
    <source>
        <dbReference type="SAM" id="SignalP"/>
    </source>
</evidence>
<keyword evidence="3" id="KW-1185">Reference proteome</keyword>
<evidence type="ECO:0008006" key="4">
    <source>
        <dbReference type="Google" id="ProtNLM"/>
    </source>
</evidence>
<keyword evidence="1" id="KW-0732">Signal</keyword>
<protein>
    <recommendedName>
        <fullName evidence="4">Secreted protein</fullName>
    </recommendedName>
</protein>
<feature type="chain" id="PRO_5042227258" description="Secreted protein" evidence="1">
    <location>
        <begin position="31"/>
        <end position="74"/>
    </location>
</feature>
<proteinExistence type="predicted"/>